<dbReference type="OrthoDB" id="3541182at2759"/>
<dbReference type="Proteomes" id="UP000177798">
    <property type="component" value="Chromosome 13"/>
</dbReference>
<protein>
    <recommendedName>
        <fullName evidence="4">F-box domain-containing protein</fullName>
    </recommendedName>
</protein>
<sequence>MPNNADMKIAGHTWQMTTQSSRPILSNRYRLRAKTNVAPRSKPAKKFMYRVKNKRTRDTAISTQAKQVKVRQAGEARVAQGYKRKWKAITASKQQKDIIVPSLRHLSAVRYLTLAQISVVRRHNSVLKIVPTAEEESEGEPEYFSAPSSLLIDGRETKRRRGDVEPTQSSPAPDEGETKRLETNRRSINEHYQDEDEDVQEITSQDWLKSVIKTRPAKSFNNLPDSIILQILDTLYEQDDERLVSSVCFGLTCRRCWSIFKMRWCCLAGT</sequence>
<name>A0A1D9QHN0_SCLS1</name>
<gene>
    <name evidence="2" type="ORF">sscle_13g092300</name>
</gene>
<evidence type="ECO:0000313" key="2">
    <source>
        <dbReference type="EMBL" id="APA14460.1"/>
    </source>
</evidence>
<dbReference type="VEuPathDB" id="FungiDB:sscle_13g092300"/>
<dbReference type="EMBL" id="CP017826">
    <property type="protein sequence ID" value="APA14460.1"/>
    <property type="molecule type" value="Genomic_DNA"/>
</dbReference>
<evidence type="ECO:0000256" key="1">
    <source>
        <dbReference type="SAM" id="MobiDB-lite"/>
    </source>
</evidence>
<reference evidence="3" key="1">
    <citation type="journal article" date="2017" name="Genome Biol. Evol.">
        <title>The complete genome sequence of the phytopathogenic fungus Sclerotinia sclerotiorum reveals insights into the genome architecture of broad host range pathogens.</title>
        <authorList>
            <person name="Derbyshire M."/>
            <person name="Denton-Giles M."/>
            <person name="Hegedus D."/>
            <person name="Seifbarghy S."/>
            <person name="Rollins J."/>
            <person name="van Kan J."/>
            <person name="Seidl M.F."/>
            <person name="Faino L."/>
            <person name="Mbengue M."/>
            <person name="Navaud O."/>
            <person name="Raffaele S."/>
            <person name="Hammond-Kosack K."/>
            <person name="Heard S."/>
            <person name="Oliver R."/>
        </authorList>
    </citation>
    <scope>NUCLEOTIDE SEQUENCE [LARGE SCALE GENOMIC DNA]</scope>
    <source>
        <strain evidence="3">ATCC 18683 / 1980 / Ss-1</strain>
    </source>
</reference>
<dbReference type="AlphaFoldDB" id="A0A1D9QHN0"/>
<accession>A0A1D9QHN0</accession>
<feature type="region of interest" description="Disordered" evidence="1">
    <location>
        <begin position="132"/>
        <end position="184"/>
    </location>
</feature>
<dbReference type="RefSeq" id="XP_001592116.1">
    <property type="nucleotide sequence ID" value="XM_001592066.1"/>
</dbReference>
<dbReference type="KEGG" id="ssl:SS1G_06355"/>
<proteinExistence type="predicted"/>
<evidence type="ECO:0000313" key="3">
    <source>
        <dbReference type="Proteomes" id="UP000177798"/>
    </source>
</evidence>
<evidence type="ECO:0008006" key="4">
    <source>
        <dbReference type="Google" id="ProtNLM"/>
    </source>
</evidence>
<organism evidence="2 3">
    <name type="scientific">Sclerotinia sclerotiorum (strain ATCC 18683 / 1980 / Ss-1)</name>
    <name type="common">White mold</name>
    <name type="synonym">Whetzelinia sclerotiorum</name>
    <dbReference type="NCBI Taxonomy" id="665079"/>
    <lineage>
        <taxon>Eukaryota</taxon>
        <taxon>Fungi</taxon>
        <taxon>Dikarya</taxon>
        <taxon>Ascomycota</taxon>
        <taxon>Pezizomycotina</taxon>
        <taxon>Leotiomycetes</taxon>
        <taxon>Helotiales</taxon>
        <taxon>Sclerotiniaceae</taxon>
        <taxon>Sclerotinia</taxon>
    </lineage>
</organism>